<dbReference type="PANTHER" id="PTHR43401:SF2">
    <property type="entry name" value="L-THREONINE 3-DEHYDROGENASE"/>
    <property type="match status" value="1"/>
</dbReference>
<sequence length="354" mass="38140">MQVVKAITVLPGTPASVQLDDRPEPRGTDDALLVQAIALGVCGTDREIISGAYGWAPPGKERLVLGHESLGRVIETPQNSGFDKGDIVVGIVRRPDPVPCPSCAVGEWDMCRNGLYTERGIKAVDGYGAERFPLEPQYAIKVDASLGSLAVLLEPASILAKAWDHIDRIGARTRSWSPRTVLVTGAGPVGLLGAVMAQQRGLEIHVMDLADSGPKPDLVRDLGGHYHARMLPEDFRADIVIECTGALPVLADVMHRVGSDGVVCLTGVSGSGHRLPFDFGAFNRHMVLSNNVTFGSVNANRAHYQAAAEALAKADRAWLSRLITRRVPLDRWQEAFQRQPGDIKVVLQFEPDAA</sequence>
<dbReference type="InterPro" id="IPR031640">
    <property type="entry name" value="Glu_dehyd_C"/>
</dbReference>
<evidence type="ECO:0000313" key="7">
    <source>
        <dbReference type="EMBL" id="SJZ44402.1"/>
    </source>
</evidence>
<dbReference type="OrthoDB" id="9805663at2"/>
<dbReference type="InterPro" id="IPR011032">
    <property type="entry name" value="GroES-like_sf"/>
</dbReference>
<keyword evidence="2" id="KW-0479">Metal-binding</keyword>
<feature type="domain" description="Glucose dehydrogenase C-terminal" evidence="6">
    <location>
        <begin position="149"/>
        <end position="349"/>
    </location>
</feature>
<keyword evidence="8" id="KW-1185">Reference proteome</keyword>
<evidence type="ECO:0000256" key="3">
    <source>
        <dbReference type="ARBA" id="ARBA00022833"/>
    </source>
</evidence>
<evidence type="ECO:0000259" key="5">
    <source>
        <dbReference type="Pfam" id="PF08240"/>
    </source>
</evidence>
<reference evidence="8" key="1">
    <citation type="submission" date="2017-02" db="EMBL/GenBank/DDBJ databases">
        <authorList>
            <person name="Varghese N."/>
            <person name="Submissions S."/>
        </authorList>
    </citation>
    <scope>NUCLEOTIDE SEQUENCE [LARGE SCALE GENOMIC DNA]</scope>
    <source>
        <strain evidence="8">ATCC 27094</strain>
    </source>
</reference>
<protein>
    <submittedName>
        <fullName evidence="7">Threonine dehydrogenase</fullName>
    </submittedName>
</protein>
<dbReference type="Pfam" id="PF08240">
    <property type="entry name" value="ADH_N"/>
    <property type="match status" value="1"/>
</dbReference>
<dbReference type="InterPro" id="IPR050129">
    <property type="entry name" value="Zn_alcohol_dh"/>
</dbReference>
<dbReference type="CDD" id="cd08230">
    <property type="entry name" value="glucose_DH"/>
    <property type="match status" value="1"/>
</dbReference>
<evidence type="ECO:0000256" key="4">
    <source>
        <dbReference type="ARBA" id="ARBA00023002"/>
    </source>
</evidence>
<organism evidence="7 8">
    <name type="scientific">Enhydrobacter aerosaccus</name>
    <dbReference type="NCBI Taxonomy" id="225324"/>
    <lineage>
        <taxon>Bacteria</taxon>
        <taxon>Pseudomonadati</taxon>
        <taxon>Pseudomonadota</taxon>
        <taxon>Alphaproteobacteria</taxon>
        <taxon>Hyphomicrobiales</taxon>
        <taxon>Enhydrobacter</taxon>
    </lineage>
</organism>
<proteinExistence type="predicted"/>
<keyword evidence="4" id="KW-0560">Oxidoreductase</keyword>
<dbReference type="STRING" id="225324.SAMN02745126_01085"/>
<dbReference type="PANTHER" id="PTHR43401">
    <property type="entry name" value="L-THREONINE 3-DEHYDROGENASE"/>
    <property type="match status" value="1"/>
</dbReference>
<evidence type="ECO:0000256" key="2">
    <source>
        <dbReference type="ARBA" id="ARBA00022723"/>
    </source>
</evidence>
<evidence type="ECO:0000259" key="6">
    <source>
        <dbReference type="Pfam" id="PF16912"/>
    </source>
</evidence>
<dbReference type="SUPFAM" id="SSF50129">
    <property type="entry name" value="GroES-like"/>
    <property type="match status" value="1"/>
</dbReference>
<dbReference type="InterPro" id="IPR013154">
    <property type="entry name" value="ADH-like_N"/>
</dbReference>
<dbReference type="SUPFAM" id="SSF51735">
    <property type="entry name" value="NAD(P)-binding Rossmann-fold domains"/>
    <property type="match status" value="1"/>
</dbReference>
<evidence type="ECO:0000313" key="8">
    <source>
        <dbReference type="Proteomes" id="UP000190092"/>
    </source>
</evidence>
<keyword evidence="3" id="KW-0862">Zinc</keyword>
<feature type="domain" description="Alcohol dehydrogenase-like N-terminal" evidence="5">
    <location>
        <begin position="29"/>
        <end position="141"/>
    </location>
</feature>
<dbReference type="GO" id="GO:0016491">
    <property type="term" value="F:oxidoreductase activity"/>
    <property type="evidence" value="ECO:0007669"/>
    <property type="project" value="UniProtKB-KW"/>
</dbReference>
<comment type="cofactor">
    <cofactor evidence="1">
        <name>Zn(2+)</name>
        <dbReference type="ChEBI" id="CHEBI:29105"/>
    </cofactor>
</comment>
<dbReference type="InterPro" id="IPR036291">
    <property type="entry name" value="NAD(P)-bd_dom_sf"/>
</dbReference>
<accession>A0A1T4KPR7</accession>
<dbReference type="GO" id="GO:0046872">
    <property type="term" value="F:metal ion binding"/>
    <property type="evidence" value="ECO:0007669"/>
    <property type="project" value="UniProtKB-KW"/>
</dbReference>
<dbReference type="Pfam" id="PF16912">
    <property type="entry name" value="Glu_dehyd_C"/>
    <property type="match status" value="1"/>
</dbReference>
<dbReference type="AlphaFoldDB" id="A0A1T4KPR7"/>
<gene>
    <name evidence="7" type="ORF">SAMN02745126_01085</name>
</gene>
<name>A0A1T4KPR7_9HYPH</name>
<evidence type="ECO:0000256" key="1">
    <source>
        <dbReference type="ARBA" id="ARBA00001947"/>
    </source>
</evidence>
<dbReference type="Proteomes" id="UP000190092">
    <property type="component" value="Unassembled WGS sequence"/>
</dbReference>
<dbReference type="Gene3D" id="3.90.180.10">
    <property type="entry name" value="Medium-chain alcohol dehydrogenases, catalytic domain"/>
    <property type="match status" value="1"/>
</dbReference>
<dbReference type="Gene3D" id="3.40.50.720">
    <property type="entry name" value="NAD(P)-binding Rossmann-like Domain"/>
    <property type="match status" value="1"/>
</dbReference>
<dbReference type="EMBL" id="FUWJ01000001">
    <property type="protein sequence ID" value="SJZ44402.1"/>
    <property type="molecule type" value="Genomic_DNA"/>
</dbReference>